<dbReference type="EMBL" id="FOHK01000004">
    <property type="protein sequence ID" value="SET07886.1"/>
    <property type="molecule type" value="Genomic_DNA"/>
</dbReference>
<evidence type="ECO:0000313" key="2">
    <source>
        <dbReference type="EMBL" id="SET07886.1"/>
    </source>
</evidence>
<dbReference type="PROSITE" id="PS51257">
    <property type="entry name" value="PROKAR_LIPOPROTEIN"/>
    <property type="match status" value="1"/>
</dbReference>
<dbReference type="Proteomes" id="UP000199308">
    <property type="component" value="Unassembled WGS sequence"/>
</dbReference>
<dbReference type="STRING" id="349064.SAMN05660429_00992"/>
<dbReference type="OrthoDB" id="6335119at2"/>
<keyword evidence="1" id="KW-0732">Signal</keyword>
<sequence>MKYILVVLAVCALSACANIPLSTMVKYSTFDEQDFLEVNAQDVSSKVSLVGGLTLEPQGSQLGVVLDYEDNKKTFKFPLQVSKKEFFEAQEGWFSDVGPTHVYTLELTEDGIKQFRLLQNDIRQSLPKSLTLSVTANFDDSTELTEDNTISVMVRLAPQDGYTTLIDEAPIEFTYTE</sequence>
<organism evidence="2 3">
    <name type="scientific">Thalassotalea agarivorans</name>
    <name type="common">Thalassomonas agarivorans</name>
    <dbReference type="NCBI Taxonomy" id="349064"/>
    <lineage>
        <taxon>Bacteria</taxon>
        <taxon>Pseudomonadati</taxon>
        <taxon>Pseudomonadota</taxon>
        <taxon>Gammaproteobacteria</taxon>
        <taxon>Alteromonadales</taxon>
        <taxon>Colwelliaceae</taxon>
        <taxon>Thalassotalea</taxon>
    </lineage>
</organism>
<name>A0A1I0BLQ0_THASX</name>
<evidence type="ECO:0000256" key="1">
    <source>
        <dbReference type="SAM" id="SignalP"/>
    </source>
</evidence>
<gene>
    <name evidence="2" type="ORF">SAMN05660429_00992</name>
</gene>
<feature type="signal peptide" evidence="1">
    <location>
        <begin position="1"/>
        <end position="17"/>
    </location>
</feature>
<protein>
    <recommendedName>
        <fullName evidence="4">Lipoprotein</fullName>
    </recommendedName>
</protein>
<dbReference type="RefSeq" id="WP_143047921.1">
    <property type="nucleotide sequence ID" value="NZ_AP027363.1"/>
</dbReference>
<feature type="chain" id="PRO_5011692362" description="Lipoprotein" evidence="1">
    <location>
        <begin position="18"/>
        <end position="177"/>
    </location>
</feature>
<evidence type="ECO:0000313" key="3">
    <source>
        <dbReference type="Proteomes" id="UP000199308"/>
    </source>
</evidence>
<proteinExistence type="predicted"/>
<accession>A0A1I0BLQ0</accession>
<evidence type="ECO:0008006" key="4">
    <source>
        <dbReference type="Google" id="ProtNLM"/>
    </source>
</evidence>
<reference evidence="2 3" key="1">
    <citation type="submission" date="2016-10" db="EMBL/GenBank/DDBJ databases">
        <authorList>
            <person name="de Groot N.N."/>
        </authorList>
    </citation>
    <scope>NUCLEOTIDE SEQUENCE [LARGE SCALE GENOMIC DNA]</scope>
    <source>
        <strain evidence="2 3">DSM 19706</strain>
    </source>
</reference>
<keyword evidence="3" id="KW-1185">Reference proteome</keyword>
<dbReference type="AlphaFoldDB" id="A0A1I0BLQ0"/>